<dbReference type="InterPro" id="IPR028082">
    <property type="entry name" value="Peripla_BP_I"/>
</dbReference>
<comment type="similarity">
    <text evidence="2">Belongs to the bacterial solute-binding protein 2 family.</text>
</comment>
<name>A0A1P8V0U2_9RHOB</name>
<evidence type="ECO:0000313" key="6">
    <source>
        <dbReference type="EMBL" id="APZ55249.1"/>
    </source>
</evidence>
<evidence type="ECO:0000256" key="2">
    <source>
        <dbReference type="ARBA" id="ARBA00007639"/>
    </source>
</evidence>
<sequence length="335" mass="35288" precursor="true">MKLKHLMAGALALASVAGGVAAQQELSNASRDSYLSAVEGKRVVYIPMSMTTDLVLTWNAFLQRQADELGYTVDVRDPNWSAEAGARALTQAIGERPDLIVLQNPDVQAYARLIQRATKAGIKVIQLNMESLTQSDAYVGADWYGVGQTAGEAIAARCGADGASSNKVAVVTGVPTAPVDLFQMSGFRAALEEAGGGIEIVSEQSAGYDPSKARAITSSVLQQNPDLCAVFGIWDGQDAGIGAAVKEAGMAEQVFVVSSGGGAQTSCDRVADGSFDMFIEYDARMQGQALNTLVASMLQSDREAGSEQLVYYGPNYVVTKDSLTPASCFTVDEDQ</sequence>
<dbReference type="AlphaFoldDB" id="A0A1P8V0U2"/>
<accession>A0A1P8V0U2</accession>
<dbReference type="GO" id="GO:0030313">
    <property type="term" value="C:cell envelope"/>
    <property type="evidence" value="ECO:0007669"/>
    <property type="project" value="UniProtKB-SubCell"/>
</dbReference>
<dbReference type="Pfam" id="PF13407">
    <property type="entry name" value="Peripla_BP_4"/>
    <property type="match status" value="1"/>
</dbReference>
<dbReference type="Proteomes" id="UP000187059">
    <property type="component" value="Plasmid pPABY4"/>
</dbReference>
<dbReference type="Gene3D" id="3.40.50.2300">
    <property type="match status" value="2"/>
</dbReference>
<feature type="signal peptide" evidence="4">
    <location>
        <begin position="1"/>
        <end position="22"/>
    </location>
</feature>
<dbReference type="PANTHER" id="PTHR46847">
    <property type="entry name" value="D-ALLOSE-BINDING PERIPLASMIC PROTEIN-RELATED"/>
    <property type="match status" value="1"/>
</dbReference>
<dbReference type="SUPFAM" id="SSF53822">
    <property type="entry name" value="Periplasmic binding protein-like I"/>
    <property type="match status" value="1"/>
</dbReference>
<dbReference type="OrthoDB" id="9773673at2"/>
<comment type="subcellular location">
    <subcellularLocation>
        <location evidence="1">Cell envelope</location>
    </subcellularLocation>
</comment>
<dbReference type="RefSeq" id="WP_076706193.1">
    <property type="nucleotide sequence ID" value="NZ_CP015095.1"/>
</dbReference>
<keyword evidence="6" id="KW-0614">Plasmid</keyword>
<dbReference type="PANTHER" id="PTHR46847:SF1">
    <property type="entry name" value="D-ALLOSE-BINDING PERIPLASMIC PROTEIN-RELATED"/>
    <property type="match status" value="1"/>
</dbReference>
<keyword evidence="3 4" id="KW-0732">Signal</keyword>
<keyword evidence="7" id="KW-1185">Reference proteome</keyword>
<geneLocation type="plasmid" evidence="7">
    <name>ppaby4</name>
</geneLocation>
<feature type="domain" description="Periplasmic binding protein" evidence="5">
    <location>
        <begin position="45"/>
        <end position="299"/>
    </location>
</feature>
<protein>
    <submittedName>
        <fullName evidence="6">Monosaccharide ABC transporter substrate-binding protein, CUT2 family</fullName>
    </submittedName>
</protein>
<evidence type="ECO:0000313" key="7">
    <source>
        <dbReference type="Proteomes" id="UP000187059"/>
    </source>
</evidence>
<evidence type="ECO:0000256" key="3">
    <source>
        <dbReference type="ARBA" id="ARBA00022729"/>
    </source>
</evidence>
<gene>
    <name evidence="6" type="ORF">Ga0080574_TMP4967</name>
</gene>
<dbReference type="KEGG" id="paby:Ga0080574_TMP4967"/>
<evidence type="ECO:0000259" key="5">
    <source>
        <dbReference type="Pfam" id="PF13407"/>
    </source>
</evidence>
<evidence type="ECO:0000256" key="1">
    <source>
        <dbReference type="ARBA" id="ARBA00004196"/>
    </source>
</evidence>
<feature type="chain" id="PRO_5012049266" evidence="4">
    <location>
        <begin position="23"/>
        <end position="335"/>
    </location>
</feature>
<evidence type="ECO:0000256" key="4">
    <source>
        <dbReference type="SAM" id="SignalP"/>
    </source>
</evidence>
<organism evidence="6 7">
    <name type="scientific">Salipiger abyssi</name>
    <dbReference type="NCBI Taxonomy" id="1250539"/>
    <lineage>
        <taxon>Bacteria</taxon>
        <taxon>Pseudomonadati</taxon>
        <taxon>Pseudomonadota</taxon>
        <taxon>Alphaproteobacteria</taxon>
        <taxon>Rhodobacterales</taxon>
        <taxon>Roseobacteraceae</taxon>
        <taxon>Salipiger</taxon>
    </lineage>
</organism>
<dbReference type="InterPro" id="IPR025997">
    <property type="entry name" value="SBP_2_dom"/>
</dbReference>
<dbReference type="EMBL" id="CP015095">
    <property type="protein sequence ID" value="APZ55249.1"/>
    <property type="molecule type" value="Genomic_DNA"/>
</dbReference>
<reference evidence="6 7" key="1">
    <citation type="submission" date="2016-04" db="EMBL/GenBank/DDBJ databases">
        <title>Deep-sea bacteria in the southern Pacific.</title>
        <authorList>
            <person name="Tang K."/>
        </authorList>
    </citation>
    <scope>NUCLEOTIDE SEQUENCE [LARGE SCALE GENOMIC DNA]</scope>
    <source>
        <strain evidence="6 7">JLT2014</strain>
        <plasmid evidence="7">ppaby4</plasmid>
    </source>
</reference>
<dbReference type="CDD" id="cd01536">
    <property type="entry name" value="PBP1_ABC_sugar_binding-like"/>
    <property type="match status" value="1"/>
</dbReference>
<proteinExistence type="inferred from homology"/>
<dbReference type="GO" id="GO:0030246">
    <property type="term" value="F:carbohydrate binding"/>
    <property type="evidence" value="ECO:0007669"/>
    <property type="project" value="UniProtKB-ARBA"/>
</dbReference>